<evidence type="ECO:0000313" key="3">
    <source>
        <dbReference type="Proteomes" id="UP000295142"/>
    </source>
</evidence>
<dbReference type="AlphaFoldDB" id="A0A4R2KT80"/>
<evidence type="ECO:0000313" key="2">
    <source>
        <dbReference type="EMBL" id="TCO74269.1"/>
    </source>
</evidence>
<keyword evidence="1" id="KW-1133">Transmembrane helix</keyword>
<dbReference type="InterPro" id="IPR016936">
    <property type="entry name" value="UCP029693"/>
</dbReference>
<dbReference type="Pfam" id="PF10095">
    <property type="entry name" value="DUF2333"/>
    <property type="match status" value="1"/>
</dbReference>
<accession>A0A4R2KT80</accession>
<reference evidence="2 3" key="1">
    <citation type="submission" date="2019-03" db="EMBL/GenBank/DDBJ databases">
        <title>Genomic Encyclopedia of Type Strains, Phase IV (KMG-IV): sequencing the most valuable type-strain genomes for metagenomic binning, comparative biology and taxonomic classification.</title>
        <authorList>
            <person name="Goeker M."/>
        </authorList>
    </citation>
    <scope>NUCLEOTIDE SEQUENCE [LARGE SCALE GENOMIC DNA]</scope>
    <source>
        <strain evidence="2 3">DSM 4868</strain>
    </source>
</reference>
<evidence type="ECO:0000256" key="1">
    <source>
        <dbReference type="SAM" id="Phobius"/>
    </source>
</evidence>
<name>A0A4R2KT80_9RHOB</name>
<comment type="caution">
    <text evidence="2">The sequence shown here is derived from an EMBL/GenBank/DDBJ whole genome shotgun (WGS) entry which is preliminary data.</text>
</comment>
<proteinExistence type="predicted"/>
<dbReference type="EMBL" id="SLWW01000001">
    <property type="protein sequence ID" value="TCO74269.1"/>
    <property type="molecule type" value="Genomic_DNA"/>
</dbReference>
<dbReference type="Proteomes" id="UP000295142">
    <property type="component" value="Unassembled WGS sequence"/>
</dbReference>
<sequence>MENDLIIRHHSGEDGPPGSLSGFVFGRKPKTILKRSSIMIAAAVALYFGGLGTALQRIDANPDFSPTTVENGSHAVDMVASLIEREVDTYRWAPNDPAFYPTAFHDNMGNFQRGVMRAVSRFTLELETQIGRLNGTSAIDRDLEQAAGLLQFPTDVWLFDFQQSILPVQPADTQYRAAADALRAYNARLAAGQAAFETRPDALVLTLERMLGELGARAAVIEQHTQQDSGLMDGVSDDIFYFNKGLSYATYLLVRELGRDFDRVISTMGIEAVWAQTLDSLRQAATQRPLVVLNSSGESSIFANHLHLQGFFMKRALLQLDEVVRVLRNTR</sequence>
<protein>
    <submittedName>
        <fullName evidence="2">Uncharacterized protein DUF2333</fullName>
    </submittedName>
</protein>
<keyword evidence="1" id="KW-0812">Transmembrane</keyword>
<feature type="transmembrane region" description="Helical" evidence="1">
    <location>
        <begin position="37"/>
        <end position="55"/>
    </location>
</feature>
<organism evidence="2 3">
    <name type="scientific">Rhodovulum euryhalinum</name>
    <dbReference type="NCBI Taxonomy" id="35805"/>
    <lineage>
        <taxon>Bacteria</taxon>
        <taxon>Pseudomonadati</taxon>
        <taxon>Pseudomonadota</taxon>
        <taxon>Alphaproteobacteria</taxon>
        <taxon>Rhodobacterales</taxon>
        <taxon>Paracoccaceae</taxon>
        <taxon>Rhodovulum</taxon>
    </lineage>
</organism>
<gene>
    <name evidence="2" type="ORF">EV655_101431</name>
</gene>
<keyword evidence="3" id="KW-1185">Reference proteome</keyword>
<keyword evidence="1" id="KW-0472">Membrane</keyword>